<proteinExistence type="predicted"/>
<gene>
    <name evidence="2 3 4 5 6" type="primary">LOC113734085</name>
</gene>
<reference evidence="1" key="1">
    <citation type="journal article" date="2025" name="Foods">
        <title>Unveiling the Microbial Signatures of Arabica Coffee Cherries: Insights into Ripeness Specific Diversity, Functional Traits, and Implications for Quality and Safety.</title>
        <authorList>
            <consortium name="RefSeq"/>
            <person name="Tenea G.N."/>
            <person name="Cifuentes V."/>
            <person name="Reyes P."/>
            <person name="Cevallos-Vallejos M."/>
        </authorList>
    </citation>
    <scope>NUCLEOTIDE SEQUENCE [LARGE SCALE GENOMIC DNA]</scope>
</reference>
<organism evidence="1 4">
    <name type="scientific">Coffea arabica</name>
    <name type="common">Arabian coffee</name>
    <dbReference type="NCBI Taxonomy" id="13443"/>
    <lineage>
        <taxon>Eukaryota</taxon>
        <taxon>Viridiplantae</taxon>
        <taxon>Streptophyta</taxon>
        <taxon>Embryophyta</taxon>
        <taxon>Tracheophyta</taxon>
        <taxon>Spermatophyta</taxon>
        <taxon>Magnoliopsida</taxon>
        <taxon>eudicotyledons</taxon>
        <taxon>Gunneridae</taxon>
        <taxon>Pentapetalae</taxon>
        <taxon>asterids</taxon>
        <taxon>lamiids</taxon>
        <taxon>Gentianales</taxon>
        <taxon>Rubiaceae</taxon>
        <taxon>Ixoroideae</taxon>
        <taxon>Gardenieae complex</taxon>
        <taxon>Bertiereae - Coffeeae clade</taxon>
        <taxon>Coffeeae</taxon>
        <taxon>Coffea</taxon>
    </lineage>
</organism>
<name>A0ABM4VWI4_COFAR</name>
<evidence type="ECO:0000313" key="2">
    <source>
        <dbReference type="RefSeq" id="XP_071923890.1"/>
    </source>
</evidence>
<dbReference type="RefSeq" id="XP_071923890.1">
    <property type="nucleotide sequence ID" value="XM_072067789.1"/>
</dbReference>
<dbReference type="GeneID" id="113734085"/>
<evidence type="ECO:0000313" key="3">
    <source>
        <dbReference type="RefSeq" id="XP_071923895.1"/>
    </source>
</evidence>
<dbReference type="RefSeq" id="XP_071923906.1">
    <property type="nucleotide sequence ID" value="XM_072067805.1"/>
</dbReference>
<protein>
    <submittedName>
        <fullName evidence="2 3">Uncharacterized protein isoform X3</fullName>
    </submittedName>
</protein>
<dbReference type="Proteomes" id="UP001652660">
    <property type="component" value="Chromosome 1e"/>
</dbReference>
<evidence type="ECO:0000313" key="4">
    <source>
        <dbReference type="RefSeq" id="XP_071923901.1"/>
    </source>
</evidence>
<keyword evidence="1" id="KW-1185">Reference proteome</keyword>
<evidence type="ECO:0000313" key="5">
    <source>
        <dbReference type="RefSeq" id="XP_071923903.1"/>
    </source>
</evidence>
<evidence type="ECO:0000313" key="1">
    <source>
        <dbReference type="Proteomes" id="UP001652660"/>
    </source>
</evidence>
<evidence type="ECO:0000313" key="6">
    <source>
        <dbReference type="RefSeq" id="XP_071923906.1"/>
    </source>
</evidence>
<reference evidence="2 3" key="2">
    <citation type="submission" date="2025-05" db="UniProtKB">
        <authorList>
            <consortium name="RefSeq"/>
        </authorList>
    </citation>
    <scope>NUCLEOTIDE SEQUENCE [LARGE SCALE GENOMIC DNA]</scope>
    <source>
        <tissue evidence="2 3">Leaves</tissue>
    </source>
</reference>
<sequence length="127" mass="15244">MEVAQLQKRFLELISTVYQERFFLFHLIWRYSFDCLGEKRGFWMISSYSFRNCKMRATRILWLKWCPSSLRILRSFSTMWRLPFNNQLWILSRSMLMSTNSRVAVLAGATNSGSWWHDTRNSISISI</sequence>
<dbReference type="RefSeq" id="XP_071923903.1">
    <property type="nucleotide sequence ID" value="XM_072067802.1"/>
</dbReference>
<accession>A0ABM4VWI4</accession>
<dbReference type="RefSeq" id="XP_071923895.1">
    <property type="nucleotide sequence ID" value="XM_072067794.1"/>
</dbReference>
<dbReference type="RefSeq" id="XP_071923901.1">
    <property type="nucleotide sequence ID" value="XM_072067800.1"/>
</dbReference>